<gene>
    <name evidence="1" type="ORF">JR347_11760</name>
</gene>
<dbReference type="KEGG" id="fuv:JR347_11760"/>
<evidence type="ECO:0000313" key="2">
    <source>
        <dbReference type="Proteomes" id="UP000662783"/>
    </source>
</evidence>
<sequence>MRLVLIATFLFFSVLSGYAQKIKYKDLFFLLDTENYKDGEPLLKQYLSDPKNADEGNPNLQMAFIYHKKADQTDILLDTDDYIAYADSALSFYAKAKQFIDEKEVKKNDEYYQAYQRRDIRTGKFGIKLADVQFDIENKVNALNERKAQVQELQIYYTKTKDNYQDAQSAFKKIKDDYPTEKILFLRADEDLLERVENTSNSAKLALQNFASFESTIKKIDKPGYRPALHLTDILEYEKDGESLLMLTDDNVLFWDYPKWAESVQKGYKEVVIPMRMELIEYDQHLNDLKAKVLTDSMSLADQVKPLVGVLAKIREYDSDPLPEHIFKYKIAEINNESFKMSNLYYRDSSNIDYQLKVAKTKFGYVKEMDSLVNLLISRDLKEDKLNYSSYIEKKYNDIVGLETYIKEQLDHVIIAKKIAQDEIDNLAERSRWLIGENDSIPLFMEVNRGLSKYVPLVVDKKFTSGFYFSGKTAAEGYFALIDPSKTQKLKAVFKIDNDHFSKQNLEVTKAYFTAEEAGHYYYVLFTVQLPEQEEYAATVAKIYTSDGLAWVKNITLATAPLDLIINPNTDDLIINYDKANYYGGKEIADRLVLTKKGEVKQ</sequence>
<evidence type="ECO:0000313" key="1">
    <source>
        <dbReference type="EMBL" id="QSE96283.1"/>
    </source>
</evidence>
<dbReference type="RefSeq" id="WP_205720800.1">
    <property type="nucleotide sequence ID" value="NZ_CP070608.1"/>
</dbReference>
<name>A0A974WDR7_9BACT</name>
<dbReference type="Proteomes" id="UP000662783">
    <property type="component" value="Chromosome"/>
</dbReference>
<keyword evidence="2" id="KW-1185">Reference proteome</keyword>
<proteinExistence type="predicted"/>
<organism evidence="1 2">
    <name type="scientific">Fulvivirga lutea</name>
    <dbReference type="NCBI Taxonomy" id="2810512"/>
    <lineage>
        <taxon>Bacteria</taxon>
        <taxon>Pseudomonadati</taxon>
        <taxon>Bacteroidota</taxon>
        <taxon>Cytophagia</taxon>
        <taxon>Cytophagales</taxon>
        <taxon>Fulvivirgaceae</taxon>
        <taxon>Fulvivirga</taxon>
    </lineage>
</organism>
<accession>A0A974WDR7</accession>
<dbReference type="AlphaFoldDB" id="A0A974WDR7"/>
<dbReference type="EMBL" id="CP070608">
    <property type="protein sequence ID" value="QSE96283.1"/>
    <property type="molecule type" value="Genomic_DNA"/>
</dbReference>
<reference evidence="1" key="1">
    <citation type="submission" date="2021-02" db="EMBL/GenBank/DDBJ databases">
        <title>Fulvivirga sp. S481 isolated from sea water.</title>
        <authorList>
            <person name="Bae S.S."/>
            <person name="Baek K."/>
        </authorList>
    </citation>
    <scope>NUCLEOTIDE SEQUENCE</scope>
    <source>
        <strain evidence="1">S481</strain>
    </source>
</reference>
<protein>
    <submittedName>
        <fullName evidence="1">Uncharacterized protein</fullName>
    </submittedName>
</protein>